<dbReference type="GO" id="GO:0004729">
    <property type="term" value="F:oxygen-dependent protoporphyrinogen oxidase activity"/>
    <property type="evidence" value="ECO:0007669"/>
    <property type="project" value="UniProtKB-UniRule"/>
</dbReference>
<evidence type="ECO:0000256" key="3">
    <source>
        <dbReference type="ARBA" id="ARBA00004744"/>
    </source>
</evidence>
<dbReference type="NCBIfam" id="TIGR00562">
    <property type="entry name" value="proto_IX_ox"/>
    <property type="match status" value="1"/>
</dbReference>
<comment type="function">
    <text evidence="11">Involved in coproporphyrin-dependent heme b biosynthesis. Catalyzes the oxidation of coproporphyrinogen III to coproporphyrin III.</text>
</comment>
<evidence type="ECO:0000256" key="8">
    <source>
        <dbReference type="ARBA" id="ARBA00022827"/>
    </source>
</evidence>
<dbReference type="NCBIfam" id="NF009081">
    <property type="entry name" value="PRK12416.1"/>
    <property type="match status" value="1"/>
</dbReference>
<comment type="pathway">
    <text evidence="3 11">Porphyrin-containing compound metabolism; protoheme biosynthesis.</text>
</comment>
<organism evidence="13 14">
    <name type="scientific">Bacillus solimangrovi</name>
    <dbReference type="NCBI Taxonomy" id="1305675"/>
    <lineage>
        <taxon>Bacteria</taxon>
        <taxon>Bacillati</taxon>
        <taxon>Bacillota</taxon>
        <taxon>Bacilli</taxon>
        <taxon>Bacillales</taxon>
        <taxon>Bacillaceae</taxon>
        <taxon>Bacillus</taxon>
    </lineage>
</organism>
<dbReference type="PANTHER" id="PTHR42923">
    <property type="entry name" value="PROTOPORPHYRINOGEN OXIDASE"/>
    <property type="match status" value="1"/>
</dbReference>
<dbReference type="InterPro" id="IPR036188">
    <property type="entry name" value="FAD/NAD-bd_sf"/>
</dbReference>
<evidence type="ECO:0000256" key="2">
    <source>
        <dbReference type="ARBA" id="ARBA00001974"/>
    </source>
</evidence>
<evidence type="ECO:0000259" key="12">
    <source>
        <dbReference type="Pfam" id="PF01593"/>
    </source>
</evidence>
<dbReference type="Gene3D" id="1.10.3110.10">
    <property type="entry name" value="protoporphyrinogen ix oxidase, domain 3"/>
    <property type="match status" value="1"/>
</dbReference>
<dbReference type="EC" id="1.3.3.15" evidence="5 11"/>
<dbReference type="EMBL" id="MJEH01000006">
    <property type="protein sequence ID" value="OEH94044.1"/>
    <property type="molecule type" value="Genomic_DNA"/>
</dbReference>
<keyword evidence="11" id="KW-0963">Cytoplasm</keyword>
<dbReference type="SUPFAM" id="SSF51905">
    <property type="entry name" value="FAD/NAD(P)-binding domain"/>
    <property type="match status" value="1"/>
</dbReference>
<dbReference type="SUPFAM" id="SSF54373">
    <property type="entry name" value="FAD-linked reductases, C-terminal domain"/>
    <property type="match status" value="1"/>
</dbReference>
<evidence type="ECO:0000256" key="1">
    <source>
        <dbReference type="ARBA" id="ARBA00001755"/>
    </source>
</evidence>
<evidence type="ECO:0000256" key="4">
    <source>
        <dbReference type="ARBA" id="ARBA00008310"/>
    </source>
</evidence>
<reference evidence="13 14" key="1">
    <citation type="submission" date="2016-08" db="EMBL/GenBank/DDBJ databases">
        <title>Genome of Bacillus solimangrovi GH2-4.</title>
        <authorList>
            <person name="Lim S."/>
            <person name="Kim B.-C."/>
        </authorList>
    </citation>
    <scope>NUCLEOTIDE SEQUENCE [LARGE SCALE GENOMIC DNA]</scope>
    <source>
        <strain evidence="13 14">GH2-4</strain>
    </source>
</reference>
<proteinExistence type="inferred from homology"/>
<gene>
    <name evidence="13" type="ORF">BFG57_10385</name>
</gene>
<evidence type="ECO:0000256" key="7">
    <source>
        <dbReference type="ARBA" id="ARBA00022630"/>
    </source>
</evidence>
<dbReference type="RefSeq" id="WP_069716012.1">
    <property type="nucleotide sequence ID" value="NZ_MJEH01000006.1"/>
</dbReference>
<dbReference type="InterPro" id="IPR004572">
    <property type="entry name" value="Protoporphyrinogen_oxidase"/>
</dbReference>
<evidence type="ECO:0000256" key="10">
    <source>
        <dbReference type="ARBA" id="ARBA00023133"/>
    </source>
</evidence>
<dbReference type="InterPro" id="IPR050464">
    <property type="entry name" value="Zeta_carotene_desat/Oxidored"/>
</dbReference>
<dbReference type="GO" id="GO:0005737">
    <property type="term" value="C:cytoplasm"/>
    <property type="evidence" value="ECO:0007669"/>
    <property type="project" value="UniProtKB-SubCell"/>
</dbReference>
<evidence type="ECO:0000256" key="6">
    <source>
        <dbReference type="ARBA" id="ARBA00019046"/>
    </source>
</evidence>
<comment type="subcellular location">
    <subcellularLocation>
        <location evidence="11">Cytoplasm</location>
    </subcellularLocation>
</comment>
<comment type="similarity">
    <text evidence="4 11">Belongs to the protoporphyrinogen/coproporphyrinogen oxidase family. Coproporphyrinogen III oxidase subfamily.</text>
</comment>
<dbReference type="AlphaFoldDB" id="A0A1E5LIY8"/>
<feature type="domain" description="Amine oxidase" evidence="12">
    <location>
        <begin position="11"/>
        <end position="458"/>
    </location>
</feature>
<dbReference type="Gene3D" id="3.50.50.60">
    <property type="entry name" value="FAD/NAD(P)-binding domain"/>
    <property type="match status" value="1"/>
</dbReference>
<keyword evidence="14" id="KW-1185">Reference proteome</keyword>
<dbReference type="PANTHER" id="PTHR42923:SF3">
    <property type="entry name" value="PROTOPORPHYRINOGEN OXIDASE"/>
    <property type="match status" value="1"/>
</dbReference>
<evidence type="ECO:0000256" key="5">
    <source>
        <dbReference type="ARBA" id="ARBA00012402"/>
    </source>
</evidence>
<dbReference type="UniPathway" id="UPA00252"/>
<sequence length="463" mass="51211">MKKVVVIGGGITGLTAMYKLQKKIQEQDLNMELVLVEQHEQLGGKIATVKNGEFTIESGADSMVARHESVIQLIEELELQDQAVYNATGISYIYTNNELHPIPKDTIFGIPTSVESLYSSTLVSEEGKKAALKDLETKNETFTSVSSVGSFLEAFLGKELVEKQIAPVLSGVYSGGLDKLTIASTLPYLLDYKNKYGSIIKGLSENKERFLTASNKKFLSFKNGLSTIIDKLEEGLKDVSVLKGVTTKNIIKEGNQYKISFTNHEEIDADYVVLAVPHDIAQTLLVDTQLDSDFNKLTNSSLFSIYLGFNIPDEQLPTDGTGFIVSDNSDVKCDACTWTSRKWTHTSKKHNLLVRLFYKSSNPSYPLLENMSEEEFVQIALSDIEKSLNLKAEPQVVEVTPWQNLMPNYHLQHNQAVQSLQGKLSSQYPRVMLAGASYFGVGIGACIKNGIDVAEKIITELGK</sequence>
<name>A0A1E5LIY8_9BACI</name>
<comment type="catalytic activity">
    <reaction evidence="1">
        <text>coproporphyrinogen III + 3 O2 = coproporphyrin III + 3 H2O2</text>
        <dbReference type="Rhea" id="RHEA:43436"/>
        <dbReference type="ChEBI" id="CHEBI:15379"/>
        <dbReference type="ChEBI" id="CHEBI:16240"/>
        <dbReference type="ChEBI" id="CHEBI:57309"/>
        <dbReference type="ChEBI" id="CHEBI:131725"/>
        <dbReference type="EC" id="1.3.3.15"/>
    </reaction>
    <physiologicalReaction direction="left-to-right" evidence="1">
        <dbReference type="Rhea" id="RHEA:43437"/>
    </physiologicalReaction>
</comment>
<evidence type="ECO:0000256" key="9">
    <source>
        <dbReference type="ARBA" id="ARBA00023002"/>
    </source>
</evidence>
<dbReference type="STRING" id="1305675.BFG57_10385"/>
<dbReference type="OrthoDB" id="9805195at2"/>
<keyword evidence="9 11" id="KW-0560">Oxidoreductase</keyword>
<comment type="cofactor">
    <cofactor evidence="2 11">
        <name>FAD</name>
        <dbReference type="ChEBI" id="CHEBI:57692"/>
    </cofactor>
</comment>
<keyword evidence="10 11" id="KW-0350">Heme biosynthesis</keyword>
<dbReference type="Proteomes" id="UP000095209">
    <property type="component" value="Unassembled WGS sequence"/>
</dbReference>
<dbReference type="Gene3D" id="3.90.660.20">
    <property type="entry name" value="Protoporphyrinogen oxidase, mitochondrial, domain 2"/>
    <property type="match status" value="1"/>
</dbReference>
<dbReference type="InterPro" id="IPR002937">
    <property type="entry name" value="Amino_oxidase"/>
</dbReference>
<dbReference type="Pfam" id="PF01593">
    <property type="entry name" value="Amino_oxidase"/>
    <property type="match status" value="1"/>
</dbReference>
<evidence type="ECO:0000256" key="11">
    <source>
        <dbReference type="RuleBase" id="RU364052"/>
    </source>
</evidence>
<dbReference type="GO" id="GO:0006783">
    <property type="term" value="P:heme biosynthetic process"/>
    <property type="evidence" value="ECO:0007669"/>
    <property type="project" value="UniProtKB-UniRule"/>
</dbReference>
<comment type="caution">
    <text evidence="13">The sequence shown here is derived from an EMBL/GenBank/DDBJ whole genome shotgun (WGS) entry which is preliminary data.</text>
</comment>
<accession>A0A1E5LIY8</accession>
<evidence type="ECO:0000313" key="14">
    <source>
        <dbReference type="Proteomes" id="UP000095209"/>
    </source>
</evidence>
<keyword evidence="8 11" id="KW-0274">FAD</keyword>
<evidence type="ECO:0000313" key="13">
    <source>
        <dbReference type="EMBL" id="OEH94044.1"/>
    </source>
</evidence>
<keyword evidence="7 11" id="KW-0285">Flavoprotein</keyword>
<protein>
    <recommendedName>
        <fullName evidence="6 11">Coproporphyrinogen III oxidase</fullName>
        <ecNumber evidence="5 11">1.3.3.15</ecNumber>
    </recommendedName>
</protein>